<feature type="transmembrane region" description="Helical" evidence="2">
    <location>
        <begin position="204"/>
        <end position="226"/>
    </location>
</feature>
<feature type="transmembrane region" description="Helical" evidence="2">
    <location>
        <begin position="104"/>
        <end position="121"/>
    </location>
</feature>
<feature type="compositionally biased region" description="Basic and acidic residues" evidence="1">
    <location>
        <begin position="8"/>
        <end position="17"/>
    </location>
</feature>
<evidence type="ECO:0000313" key="3">
    <source>
        <dbReference type="EMBL" id="KAF8820802.1"/>
    </source>
</evidence>
<dbReference type="PANTHER" id="PTHR36513">
    <property type="entry name" value="ABC TRANSMEMBRANE TYPE-1 DOMAIN-CONTAINING PROTEIN"/>
    <property type="match status" value="1"/>
</dbReference>
<feature type="region of interest" description="Disordered" evidence="1">
    <location>
        <begin position="1"/>
        <end position="64"/>
    </location>
</feature>
<feature type="compositionally biased region" description="Polar residues" evidence="1">
    <location>
        <begin position="46"/>
        <end position="64"/>
    </location>
</feature>
<feature type="region of interest" description="Disordered" evidence="1">
    <location>
        <begin position="546"/>
        <end position="571"/>
    </location>
</feature>
<proteinExistence type="predicted"/>
<keyword evidence="2" id="KW-0472">Membrane</keyword>
<dbReference type="InterPro" id="IPR010297">
    <property type="entry name" value="DUF900_hydrolase"/>
</dbReference>
<accession>A0ABQ7J9X6</accession>
<evidence type="ECO:0000256" key="1">
    <source>
        <dbReference type="SAM" id="MobiDB-lite"/>
    </source>
</evidence>
<keyword evidence="2" id="KW-1133">Transmembrane helix</keyword>
<organism evidence="3 4">
    <name type="scientific">Cardiosporidium cionae</name>
    <dbReference type="NCBI Taxonomy" id="476202"/>
    <lineage>
        <taxon>Eukaryota</taxon>
        <taxon>Sar</taxon>
        <taxon>Alveolata</taxon>
        <taxon>Apicomplexa</taxon>
        <taxon>Aconoidasida</taxon>
        <taxon>Nephromycida</taxon>
        <taxon>Cardiosporidium</taxon>
    </lineage>
</organism>
<feature type="compositionally biased region" description="Low complexity" evidence="1">
    <location>
        <begin position="557"/>
        <end position="568"/>
    </location>
</feature>
<feature type="transmembrane region" description="Helical" evidence="2">
    <location>
        <begin position="142"/>
        <end position="162"/>
    </location>
</feature>
<feature type="region of interest" description="Disordered" evidence="1">
    <location>
        <begin position="505"/>
        <end position="527"/>
    </location>
</feature>
<evidence type="ECO:0000313" key="4">
    <source>
        <dbReference type="Proteomes" id="UP000823046"/>
    </source>
</evidence>
<comment type="caution">
    <text evidence="3">The sequence shown here is derived from an EMBL/GenBank/DDBJ whole genome shotgun (WGS) entry which is preliminary data.</text>
</comment>
<feature type="compositionally biased region" description="Low complexity" evidence="1">
    <location>
        <begin position="19"/>
        <end position="37"/>
    </location>
</feature>
<evidence type="ECO:0000256" key="2">
    <source>
        <dbReference type="SAM" id="Phobius"/>
    </source>
</evidence>
<keyword evidence="4" id="KW-1185">Reference proteome</keyword>
<reference evidence="3 4" key="1">
    <citation type="journal article" date="2020" name="bioRxiv">
        <title>Metabolic contributions of an alphaproteobacterial endosymbiont in the apicomplexan Cardiosporidium cionae.</title>
        <authorList>
            <person name="Hunter E.S."/>
            <person name="Paight C.J."/>
            <person name="Lane C.E."/>
        </authorList>
    </citation>
    <scope>NUCLEOTIDE SEQUENCE [LARGE SCALE GENOMIC DNA]</scope>
    <source>
        <strain evidence="3">ESH_2018</strain>
    </source>
</reference>
<dbReference type="Proteomes" id="UP000823046">
    <property type="component" value="Unassembled WGS sequence"/>
</dbReference>
<keyword evidence="2" id="KW-0812">Transmembrane</keyword>
<name>A0ABQ7J9X6_9APIC</name>
<feature type="transmembrane region" description="Helical" evidence="2">
    <location>
        <begin position="168"/>
        <end position="192"/>
    </location>
</feature>
<dbReference type="EMBL" id="JADAQX010000298">
    <property type="protein sequence ID" value="KAF8820802.1"/>
    <property type="molecule type" value="Genomic_DNA"/>
</dbReference>
<gene>
    <name evidence="3" type="ORF">IE077_002808</name>
</gene>
<dbReference type="Pfam" id="PF05990">
    <property type="entry name" value="DUF900"/>
    <property type="match status" value="1"/>
</dbReference>
<sequence>MRSMSWERMSHTSHDAMRSTSISPASTITSHSQSSGSCASPAAAQQLRSGNDSANAGSAGPSTFNREETQEVLAIFLPTIRFMDYRRMRRQFLGVRKPLPKRRVLVFSIFCLFLIGMRYFSGEVKDGKILIGLKFSTDLGQIGVAIALIIGIIVLLIAIARLQSAWSLYWAVNASYAFIVATIIYLVVRYAFLKKPIDQSITQGLFFAFGIVQVFVMSIVKATIYFGPRLALAGRWFSWTENYRLIEKSRKSITFCRYNDFSGLCGNNLCCLCLCFYRVTYRIIRNWIKGCQRRFGNSLRTREKLDPPFSHQIRYKGEVDENGKPHGFGEWLADNHYGERIEGYWWHGYPIAPFVSQEVGSGSIFVGSRVGYMSCKYKSKTMMLGVSTTELSISGHFFNDFPRTLFFSPQQPSSSSSSRHTHHLPIDLLLKKYDDKLSNQTIEWCFELLNLPVHNPYITITDDASLRIYLDRRTGSLGIKGYQFVGPSHLTHKITDISVAVKRGNDTHLSGKSSNRRKQRVTGANSNLDAAAQVSRAENIFKGSSQLANPLEDEKNTSTSPNDDTSSTGLAADVVITVPPTSSSELTPGKIERSGHSIIAFVERYTKQRHERVPSGIHRTMAEVFTQKIEEVWPKRDWDDQDESSPQKVAEIFADEDKWKHASNELYRATAKIIVDKWKPINSLAAGITPEEILIFIPGYNVTLAQGCAQLSHLVAFSKLPTYIYPFIFHWEGAIGGIFAPLLYPLAKKRAQDKRLGERFRDFMRILQAAGVRRLHLLSHSAGTRAFMNGMECCQGENLFHPIQDLNASLSSTEEDAKNGSELFRMSIQTIIMINPDYPVNSFLRSGFQGLHALCNHIAVYGDTRDQVLSFSETWNREKCLGKRIFDLNAPLHTLKPNTQYGEQTNLKSAELQMASKWRLPYACRQDSTASEREATMNILMHPETGFVLYPEIVLQKRASRSVWLDLDVIDTTFVETHTDFLKHCFYQVSREIMDDIREIIVSGLRAKERVARLDRRRGNVFCFRVAPANVRSLYR</sequence>
<dbReference type="PANTHER" id="PTHR36513:SF1">
    <property type="entry name" value="TRANSMEMBRANE PROTEIN"/>
    <property type="match status" value="1"/>
</dbReference>
<protein>
    <submittedName>
        <fullName evidence="3">Uncharacterized protein</fullName>
    </submittedName>
</protein>